<evidence type="ECO:0000256" key="4">
    <source>
        <dbReference type="SAM" id="MobiDB-lite"/>
    </source>
</evidence>
<comment type="function">
    <text evidence="3">PPIases accelerate the folding of proteins. It catalyzes the cis-trans isomerization of proline imidic peptide bonds in oligopeptides.</text>
</comment>
<organism evidence="6 7">
    <name type="scientific">Lignipirellula cremea</name>
    <dbReference type="NCBI Taxonomy" id="2528010"/>
    <lineage>
        <taxon>Bacteria</taxon>
        <taxon>Pseudomonadati</taxon>
        <taxon>Planctomycetota</taxon>
        <taxon>Planctomycetia</taxon>
        <taxon>Pirellulales</taxon>
        <taxon>Pirellulaceae</taxon>
        <taxon>Lignipirellula</taxon>
    </lineage>
</organism>
<keyword evidence="2 3" id="KW-0413">Isomerase</keyword>
<evidence type="ECO:0000313" key="6">
    <source>
        <dbReference type="EMBL" id="QDU96431.1"/>
    </source>
</evidence>
<dbReference type="InterPro" id="IPR002130">
    <property type="entry name" value="Cyclophilin-type_PPIase_dom"/>
</dbReference>
<dbReference type="SUPFAM" id="SSF50891">
    <property type="entry name" value="Cyclophilin-like"/>
    <property type="match status" value="1"/>
</dbReference>
<dbReference type="RefSeq" id="WP_145055064.1">
    <property type="nucleotide sequence ID" value="NZ_CP036433.1"/>
</dbReference>
<evidence type="ECO:0000259" key="5">
    <source>
        <dbReference type="PROSITE" id="PS50072"/>
    </source>
</evidence>
<dbReference type="PRINTS" id="PR00153">
    <property type="entry name" value="CSAPPISMRASE"/>
</dbReference>
<dbReference type="Gene3D" id="2.40.100.10">
    <property type="entry name" value="Cyclophilin-like"/>
    <property type="match status" value="1"/>
</dbReference>
<dbReference type="InterPro" id="IPR044665">
    <property type="entry name" value="E_coli_cyclophilin_A-like"/>
</dbReference>
<dbReference type="AlphaFoldDB" id="A0A518DX46"/>
<keyword evidence="7" id="KW-1185">Reference proteome</keyword>
<dbReference type="GO" id="GO:0003755">
    <property type="term" value="F:peptidyl-prolyl cis-trans isomerase activity"/>
    <property type="evidence" value="ECO:0007669"/>
    <property type="project" value="UniProtKB-UniRule"/>
</dbReference>
<dbReference type="OrthoDB" id="270889at2"/>
<dbReference type="PROSITE" id="PS50072">
    <property type="entry name" value="CSA_PPIASE_2"/>
    <property type="match status" value="1"/>
</dbReference>
<dbReference type="Pfam" id="PF00160">
    <property type="entry name" value="Pro_isomerase"/>
    <property type="match status" value="1"/>
</dbReference>
<dbReference type="PANTHER" id="PTHR43246">
    <property type="entry name" value="PEPTIDYL-PROLYL CIS-TRANS ISOMERASE CYP38, CHLOROPLASTIC"/>
    <property type="match status" value="1"/>
</dbReference>
<gene>
    <name evidence="6" type="primary">ppiB_3</name>
    <name evidence="6" type="ORF">Pla8534_42520</name>
</gene>
<dbReference type="Proteomes" id="UP000317648">
    <property type="component" value="Chromosome"/>
</dbReference>
<dbReference type="KEGG" id="lcre:Pla8534_42520"/>
<evidence type="ECO:0000256" key="3">
    <source>
        <dbReference type="RuleBase" id="RU363019"/>
    </source>
</evidence>
<comment type="similarity">
    <text evidence="3">Belongs to the cyclophilin-type PPIase family.</text>
</comment>
<protein>
    <recommendedName>
        <fullName evidence="3">Peptidyl-prolyl cis-trans isomerase</fullName>
        <shortName evidence="3">PPIase</shortName>
        <ecNumber evidence="3">5.2.1.8</ecNumber>
    </recommendedName>
</protein>
<keyword evidence="1 3" id="KW-0697">Rotamase</keyword>
<evidence type="ECO:0000313" key="7">
    <source>
        <dbReference type="Proteomes" id="UP000317648"/>
    </source>
</evidence>
<reference evidence="6 7" key="1">
    <citation type="submission" date="2019-02" db="EMBL/GenBank/DDBJ databases">
        <title>Deep-cultivation of Planctomycetes and their phenomic and genomic characterization uncovers novel biology.</title>
        <authorList>
            <person name="Wiegand S."/>
            <person name="Jogler M."/>
            <person name="Boedeker C."/>
            <person name="Pinto D."/>
            <person name="Vollmers J."/>
            <person name="Rivas-Marin E."/>
            <person name="Kohn T."/>
            <person name="Peeters S.H."/>
            <person name="Heuer A."/>
            <person name="Rast P."/>
            <person name="Oberbeckmann S."/>
            <person name="Bunk B."/>
            <person name="Jeske O."/>
            <person name="Meyerdierks A."/>
            <person name="Storesund J.E."/>
            <person name="Kallscheuer N."/>
            <person name="Luecker S."/>
            <person name="Lage O.M."/>
            <person name="Pohl T."/>
            <person name="Merkel B.J."/>
            <person name="Hornburger P."/>
            <person name="Mueller R.-W."/>
            <person name="Bruemmer F."/>
            <person name="Labrenz M."/>
            <person name="Spormann A.M."/>
            <person name="Op den Camp H."/>
            <person name="Overmann J."/>
            <person name="Amann R."/>
            <person name="Jetten M.S.M."/>
            <person name="Mascher T."/>
            <person name="Medema M.H."/>
            <person name="Devos D.P."/>
            <person name="Kaster A.-K."/>
            <person name="Ovreas L."/>
            <person name="Rohde M."/>
            <person name="Galperin M.Y."/>
            <person name="Jogler C."/>
        </authorList>
    </citation>
    <scope>NUCLEOTIDE SEQUENCE [LARGE SCALE GENOMIC DNA]</scope>
    <source>
        <strain evidence="6 7">Pla85_3_4</strain>
    </source>
</reference>
<dbReference type="EC" id="5.2.1.8" evidence="3"/>
<accession>A0A518DX46</accession>
<comment type="catalytic activity">
    <reaction evidence="3">
        <text>[protein]-peptidylproline (omega=180) = [protein]-peptidylproline (omega=0)</text>
        <dbReference type="Rhea" id="RHEA:16237"/>
        <dbReference type="Rhea" id="RHEA-COMP:10747"/>
        <dbReference type="Rhea" id="RHEA-COMP:10748"/>
        <dbReference type="ChEBI" id="CHEBI:83833"/>
        <dbReference type="ChEBI" id="CHEBI:83834"/>
        <dbReference type="EC" id="5.2.1.8"/>
    </reaction>
</comment>
<feature type="domain" description="PPIase cyclophilin-type" evidence="5">
    <location>
        <begin position="89"/>
        <end position="253"/>
    </location>
</feature>
<feature type="chain" id="PRO_5022249784" description="Peptidyl-prolyl cis-trans isomerase" evidence="3">
    <location>
        <begin position="25"/>
        <end position="255"/>
    </location>
</feature>
<dbReference type="InterPro" id="IPR029000">
    <property type="entry name" value="Cyclophilin-like_dom_sf"/>
</dbReference>
<dbReference type="PROSITE" id="PS51257">
    <property type="entry name" value="PROKAR_LIPOPROTEIN"/>
    <property type="match status" value="1"/>
</dbReference>
<dbReference type="EMBL" id="CP036433">
    <property type="protein sequence ID" value="QDU96431.1"/>
    <property type="molecule type" value="Genomic_DNA"/>
</dbReference>
<feature type="region of interest" description="Disordered" evidence="4">
    <location>
        <begin position="27"/>
        <end position="50"/>
    </location>
</feature>
<keyword evidence="3" id="KW-0732">Signal</keyword>
<name>A0A518DX46_9BACT</name>
<feature type="signal peptide" evidence="3">
    <location>
        <begin position="1"/>
        <end position="24"/>
    </location>
</feature>
<evidence type="ECO:0000256" key="1">
    <source>
        <dbReference type="ARBA" id="ARBA00023110"/>
    </source>
</evidence>
<proteinExistence type="inferred from homology"/>
<sequence precursor="true">MLKFRSTIAVGLSLVLLGSLGCNSSSNEPAVPSAAISPEPQSASQQPVTDVGNAQLPEGLLNQNHGPIDYPIEQFQPYPDEPGQPQHAEIPVVVFKTTMGDIKMRLFKEKAPVTVANFLDNYVETDFYHGTIFHHVDPGFMIVAGGFTADMERKATRTPITNESNNGLKNKRGAVGMIREPGYSKSATSQFFINLADNPDLDYVDEENSGYCVFGEVLDESMPVIQRIAQAATKTAKGASSPVEPIVITGHQRLE</sequence>
<evidence type="ECO:0000256" key="2">
    <source>
        <dbReference type="ARBA" id="ARBA00023235"/>
    </source>
</evidence>
<feature type="compositionally biased region" description="Polar residues" evidence="4">
    <location>
        <begin position="39"/>
        <end position="48"/>
    </location>
</feature>